<dbReference type="PANTHER" id="PTHR21227">
    <property type="entry name" value="TRNA-SPLICING ENDONUCLEASE SUBUNIT SEN2"/>
    <property type="match status" value="1"/>
</dbReference>
<evidence type="ECO:0000256" key="1">
    <source>
        <dbReference type="ARBA" id="ARBA00008078"/>
    </source>
</evidence>
<keyword evidence="3 4" id="KW-0456">Lyase</keyword>
<dbReference type="OrthoDB" id="10249562at2759"/>
<dbReference type="PANTHER" id="PTHR21227:SF0">
    <property type="entry name" value="TRNA-SPLICING ENDONUCLEASE SUBUNIT SEN2"/>
    <property type="match status" value="1"/>
</dbReference>
<reference evidence="8" key="1">
    <citation type="journal article" date="2020" name="Stud. Mycol.">
        <title>101 Dothideomycetes genomes: a test case for predicting lifestyles and emergence of pathogens.</title>
        <authorList>
            <person name="Haridas S."/>
            <person name="Albert R."/>
            <person name="Binder M."/>
            <person name="Bloem J."/>
            <person name="Labutti K."/>
            <person name="Salamov A."/>
            <person name="Andreopoulos B."/>
            <person name="Baker S."/>
            <person name="Barry K."/>
            <person name="Bills G."/>
            <person name="Bluhm B."/>
            <person name="Cannon C."/>
            <person name="Castanera R."/>
            <person name="Culley D."/>
            <person name="Daum C."/>
            <person name="Ezra D."/>
            <person name="Gonzalez J."/>
            <person name="Henrissat B."/>
            <person name="Kuo A."/>
            <person name="Liang C."/>
            <person name="Lipzen A."/>
            <person name="Lutzoni F."/>
            <person name="Magnuson J."/>
            <person name="Mondo S."/>
            <person name="Nolan M."/>
            <person name="Ohm R."/>
            <person name="Pangilinan J."/>
            <person name="Park H.-J."/>
            <person name="Ramirez L."/>
            <person name="Alfaro M."/>
            <person name="Sun H."/>
            <person name="Tritt A."/>
            <person name="Yoshinaga Y."/>
            <person name="Zwiers L.-H."/>
            <person name="Turgeon B."/>
            <person name="Goodwin S."/>
            <person name="Spatafora J."/>
            <person name="Crous P."/>
            <person name="Grigoriev I."/>
        </authorList>
    </citation>
    <scope>NUCLEOTIDE SEQUENCE</scope>
    <source>
        <strain evidence="8">CBS 262.69</strain>
    </source>
</reference>
<comment type="similarity">
    <text evidence="1 4">Belongs to the tRNA-intron endonuclease family.</text>
</comment>
<proteinExistence type="inferred from homology"/>
<keyword evidence="9" id="KW-1185">Reference proteome</keyword>
<dbReference type="EC" id="4.6.1.16" evidence="4"/>
<organism evidence="8 9">
    <name type="scientific">Trichodelitschia bisporula</name>
    <dbReference type="NCBI Taxonomy" id="703511"/>
    <lineage>
        <taxon>Eukaryota</taxon>
        <taxon>Fungi</taxon>
        <taxon>Dikarya</taxon>
        <taxon>Ascomycota</taxon>
        <taxon>Pezizomycotina</taxon>
        <taxon>Dothideomycetes</taxon>
        <taxon>Dothideomycetes incertae sedis</taxon>
        <taxon>Phaeotrichales</taxon>
        <taxon>Phaeotrichaceae</taxon>
        <taxon>Trichodelitschia</taxon>
    </lineage>
</organism>
<keyword evidence="2 4" id="KW-0819">tRNA processing</keyword>
<dbReference type="GO" id="GO:0005737">
    <property type="term" value="C:cytoplasm"/>
    <property type="evidence" value="ECO:0007669"/>
    <property type="project" value="TreeGrafter"/>
</dbReference>
<feature type="domain" description="tRNA intron endonuclease catalytic" evidence="7">
    <location>
        <begin position="288"/>
        <end position="387"/>
    </location>
</feature>
<sequence>MSYGTGTRNRRPNYAQLHARPLPLITTPLPAFIPHNPLSLIRILHALLLPYIAPPPSHPAPRYQAYFSPATRSVHVTDPAAVRALWESGFFGKGSLSRSEPTWLEGEKRRRGLGAEVTSEEVTAKRRRERVEFKRERARLEREAVEEQLRKEKIAANGGAVDELVEKVAALEVTEVNGSAQAGESPETVEDPVEVVVEASDLKAEAAADPETAPAPSVQDVDIHLVNQEHLQLSLEEAFFLTYALGVLDVQLPSSSSPTLPTNASYLHLFRTHSRFPPSATLTPTDPFLLRYAVYHHFRALGWVVRDGVKFASDFLLYERGPVFKHAAFAVMVLPSFTHEYWFEDPLGVKERRRVEGERGGRDWVWLHCVNRVQTAVVKTLVIAYVDVPPPGEEVDDVGDVLGRYKVREFCLSRWSPNRNRG</sequence>
<accession>A0A6G1I3R0</accession>
<dbReference type="CDD" id="cd22363">
    <property type="entry name" value="tRNA-intron_lyase_C"/>
    <property type="match status" value="1"/>
</dbReference>
<dbReference type="Proteomes" id="UP000799640">
    <property type="component" value="Unassembled WGS sequence"/>
</dbReference>
<dbReference type="AlphaFoldDB" id="A0A6G1I3R0"/>
<evidence type="ECO:0000256" key="4">
    <source>
        <dbReference type="PIRNR" id="PIRNR011789"/>
    </source>
</evidence>
<name>A0A6G1I3R0_9PEZI</name>
<evidence type="ECO:0000256" key="3">
    <source>
        <dbReference type="ARBA" id="ARBA00023239"/>
    </source>
</evidence>
<feature type="active site" evidence="5">
    <location>
        <position position="318"/>
    </location>
</feature>
<dbReference type="Gene3D" id="3.40.1350.10">
    <property type="match status" value="1"/>
</dbReference>
<evidence type="ECO:0000259" key="7">
    <source>
        <dbReference type="Pfam" id="PF01974"/>
    </source>
</evidence>
<dbReference type="InterPro" id="IPR016589">
    <property type="entry name" value="tRNA_splic_SEN2"/>
</dbReference>
<protein>
    <recommendedName>
        <fullName evidence="4">tRNA-splicing endonuclease subunit Sen2</fullName>
        <ecNumber evidence="4">4.6.1.16</ecNumber>
    </recommendedName>
</protein>
<evidence type="ECO:0000313" key="9">
    <source>
        <dbReference type="Proteomes" id="UP000799640"/>
    </source>
</evidence>
<dbReference type="GO" id="GO:0003676">
    <property type="term" value="F:nucleic acid binding"/>
    <property type="evidence" value="ECO:0007669"/>
    <property type="project" value="InterPro"/>
</dbReference>
<evidence type="ECO:0000256" key="6">
    <source>
        <dbReference type="SAM" id="Coils"/>
    </source>
</evidence>
<feature type="active site" evidence="5">
    <location>
        <position position="379"/>
    </location>
</feature>
<dbReference type="InterPro" id="IPR006677">
    <property type="entry name" value="tRNA_intron_Endonuc_cat-like"/>
</dbReference>
<dbReference type="FunFam" id="3.40.1350.10:FF:000007">
    <property type="entry name" value="tRNA-splicing endonuclease subunit Sen2"/>
    <property type="match status" value="1"/>
</dbReference>
<dbReference type="GO" id="GO:0000214">
    <property type="term" value="C:tRNA-intron endonuclease complex"/>
    <property type="evidence" value="ECO:0007669"/>
    <property type="project" value="UniProtKB-UniRule"/>
</dbReference>
<dbReference type="GO" id="GO:0000379">
    <property type="term" value="P:tRNA-type intron splice site recognition and cleavage"/>
    <property type="evidence" value="ECO:0007669"/>
    <property type="project" value="TreeGrafter"/>
</dbReference>
<evidence type="ECO:0000313" key="8">
    <source>
        <dbReference type="EMBL" id="KAF2402902.1"/>
    </source>
</evidence>
<feature type="coiled-coil region" evidence="6">
    <location>
        <begin position="123"/>
        <end position="157"/>
    </location>
</feature>
<gene>
    <name evidence="8" type="ORF">EJ06DRAFT_541731</name>
</gene>
<dbReference type="Pfam" id="PF01974">
    <property type="entry name" value="tRNA_int_endo"/>
    <property type="match status" value="1"/>
</dbReference>
<comment type="function">
    <text evidence="4">Constitutes one of the two catalytic subunit of the tRNA-splicing endonuclease complex, a complex responsible for identification and cleavage of the splice sites in pre-tRNA. It cleaves pre-tRNA at the 5'- and 3'-splice sites to release the intron. The products are an intron and two tRNA half-molecules bearing 2',3'-cyclic phosphate and 5'-OH termini. There are no conserved sequences at the splice sites, but the intron is invariably located at the same site in the gene, placing the splice sites an invariant distance from the constant structural features of the tRNA body.</text>
</comment>
<dbReference type="InterPro" id="IPR011856">
    <property type="entry name" value="tRNA_endonuc-like_dom_sf"/>
</dbReference>
<dbReference type="SUPFAM" id="SSF53032">
    <property type="entry name" value="tRNA-intron endonuclease catalytic domain-like"/>
    <property type="match status" value="1"/>
</dbReference>
<evidence type="ECO:0000256" key="2">
    <source>
        <dbReference type="ARBA" id="ARBA00022694"/>
    </source>
</evidence>
<evidence type="ECO:0000256" key="5">
    <source>
        <dbReference type="PIRSR" id="PIRSR011789-1"/>
    </source>
</evidence>
<dbReference type="EMBL" id="ML996690">
    <property type="protein sequence ID" value="KAF2402902.1"/>
    <property type="molecule type" value="Genomic_DNA"/>
</dbReference>
<feature type="active site" evidence="5">
    <location>
        <position position="326"/>
    </location>
</feature>
<dbReference type="InterPro" id="IPR006676">
    <property type="entry name" value="tRNA_splic"/>
</dbReference>
<dbReference type="GO" id="GO:0000213">
    <property type="term" value="F:tRNA-intron lyase activity"/>
    <property type="evidence" value="ECO:0007669"/>
    <property type="project" value="UniProtKB-UniRule"/>
</dbReference>
<dbReference type="PIRSF" id="PIRSF011789">
    <property type="entry name" value="tRNA_splic_SEN2"/>
    <property type="match status" value="1"/>
</dbReference>
<dbReference type="InterPro" id="IPR036167">
    <property type="entry name" value="tRNA_intron_Endo_cat-like_sf"/>
</dbReference>
<keyword evidence="6" id="KW-0175">Coiled coil</keyword>